<evidence type="ECO:0000313" key="2">
    <source>
        <dbReference type="Proteomes" id="UP000018031"/>
    </source>
</evidence>
<reference evidence="1 2" key="2">
    <citation type="journal article" date="2013" name="Genome Announc.">
        <title>Draft Genome Sequences of Porphyromonas crevioricanis JCM 15906T and Porphyromonas cansulci JCM 13913T Isolated from a Canine Oral Cavity.</title>
        <authorList>
            <person name="Sakamoto M."/>
            <person name="Tanaka N."/>
            <person name="Shiwa Y."/>
            <person name="Yoshikawa H."/>
            <person name="Ohkuma M."/>
        </authorList>
    </citation>
    <scope>NUCLEOTIDE SEQUENCE [LARGE SCALE GENOMIC DNA]</scope>
    <source>
        <strain evidence="1 2">JCM 15906</strain>
    </source>
</reference>
<comment type="caution">
    <text evidence="1">The sequence shown here is derived from an EMBL/GenBank/DDBJ whole genome shotgun (WGS) entry which is preliminary data.</text>
</comment>
<gene>
    <name evidence="1" type="ORF">PORCRE_1433</name>
</gene>
<dbReference type="AlphaFoldDB" id="T1CI44"/>
<accession>T1CI44</accession>
<sequence length="48" mass="6211">MYYYHYLYYYYKLFLCPDWRLFGWFFPPFFDADGSRFLLTRERTKILS</sequence>
<proteinExistence type="predicted"/>
<dbReference type="Proteomes" id="UP000018031">
    <property type="component" value="Unassembled WGS sequence"/>
</dbReference>
<reference evidence="2" key="1">
    <citation type="journal article" date="2013" name="Genome">
        <title>Draft Genome Sequences of Porphyromonas crevioricanis JCM 15906T and Porphyromonas cansulci JCM 13913T Isolated from a Canine Oral Cavity.</title>
        <authorList>
            <person name="Sakamoto M."/>
            <person name="Tanaka N."/>
            <person name="Shiwa Y."/>
            <person name="Yoshikawa H."/>
            <person name="Ohkuma M."/>
        </authorList>
    </citation>
    <scope>NUCLEOTIDE SEQUENCE [LARGE SCALE GENOMIC DNA]</scope>
    <source>
        <strain evidence="2">JCM 15906</strain>
    </source>
</reference>
<organism evidence="1 2">
    <name type="scientific">Porphyromonas crevioricanis JCM 15906</name>
    <dbReference type="NCBI Taxonomy" id="1305617"/>
    <lineage>
        <taxon>Bacteria</taxon>
        <taxon>Pseudomonadati</taxon>
        <taxon>Bacteroidota</taxon>
        <taxon>Bacteroidia</taxon>
        <taxon>Bacteroidales</taxon>
        <taxon>Porphyromonadaceae</taxon>
        <taxon>Porphyromonas</taxon>
    </lineage>
</organism>
<dbReference type="EMBL" id="BAOU01000038">
    <property type="protein sequence ID" value="GAD05726.1"/>
    <property type="molecule type" value="Genomic_DNA"/>
</dbReference>
<name>T1CI44_9PORP</name>
<protein>
    <submittedName>
        <fullName evidence="1">Uncharacterized protein</fullName>
    </submittedName>
</protein>
<evidence type="ECO:0000313" key="1">
    <source>
        <dbReference type="EMBL" id="GAD05726.1"/>
    </source>
</evidence>